<dbReference type="GO" id="GO:0006508">
    <property type="term" value="P:proteolysis"/>
    <property type="evidence" value="ECO:0007669"/>
    <property type="project" value="UniProtKB-KW"/>
</dbReference>
<dbReference type="SMART" id="SM00464">
    <property type="entry name" value="LON"/>
    <property type="match status" value="1"/>
</dbReference>
<name>A0A533I7K5_PARDE</name>
<feature type="domain" description="Lon N-terminal" evidence="1">
    <location>
        <begin position="13"/>
        <end position="203"/>
    </location>
</feature>
<evidence type="ECO:0000313" key="2">
    <source>
        <dbReference type="EMBL" id="TKW66434.1"/>
    </source>
</evidence>
<dbReference type="Pfam" id="PF02190">
    <property type="entry name" value="LON_substr_bdg"/>
    <property type="match status" value="1"/>
</dbReference>
<dbReference type="AlphaFoldDB" id="A0A533I7K5"/>
<evidence type="ECO:0000259" key="1">
    <source>
        <dbReference type="PROSITE" id="PS51787"/>
    </source>
</evidence>
<reference evidence="2 3" key="1">
    <citation type="journal article" date="2017" name="Nat. Commun.">
        <title>In situ click chemistry generation of cyclooxygenase-2 inhibitors.</title>
        <authorList>
            <person name="Bhardwaj A."/>
            <person name="Kaur J."/>
            <person name="Wuest M."/>
            <person name="Wuest F."/>
        </authorList>
    </citation>
    <scope>NUCLEOTIDE SEQUENCE [LARGE SCALE GENOMIC DNA]</scope>
    <source>
        <strain evidence="2">S2_012_000_R3_94</strain>
    </source>
</reference>
<dbReference type="InterPro" id="IPR046336">
    <property type="entry name" value="Lon_prtase_N_sf"/>
</dbReference>
<evidence type="ECO:0000313" key="3">
    <source>
        <dbReference type="Proteomes" id="UP000315344"/>
    </source>
</evidence>
<dbReference type="InterPro" id="IPR003111">
    <property type="entry name" value="Lon_prtase_N"/>
</dbReference>
<dbReference type="Proteomes" id="UP000315344">
    <property type="component" value="Unassembled WGS sequence"/>
</dbReference>
<keyword evidence="2" id="KW-0645">Protease</keyword>
<dbReference type="EMBL" id="VAFL01000007">
    <property type="protein sequence ID" value="TKW66434.1"/>
    <property type="molecule type" value="Genomic_DNA"/>
</dbReference>
<dbReference type="GO" id="GO:0008233">
    <property type="term" value="F:peptidase activity"/>
    <property type="evidence" value="ECO:0007669"/>
    <property type="project" value="UniProtKB-KW"/>
</dbReference>
<sequence>MSHRTGFDLPDTLPLFVLPGAVLMPRTRLPLNIFEPRYLQMVEDALRTPHRLIGVIQPLDEDGEMLAHVGSAGRIVGFSEQEDGRYMISLGQVSRFRLMGAEDGFHPYPTGHADWNGFEQDGRDVEADPTWNRDSFLDLMRRYMDLHSLSTDWDEAGEAEPELLVNSLSMALPLEIQDKQALLEAETLPERRALLEGLLEFELHHGPNEEMMQ</sequence>
<proteinExistence type="predicted"/>
<dbReference type="InterPro" id="IPR015947">
    <property type="entry name" value="PUA-like_sf"/>
</dbReference>
<protein>
    <submittedName>
        <fullName evidence="2">ATP-dependent protease</fullName>
    </submittedName>
</protein>
<accession>A0A533I7K5</accession>
<gene>
    <name evidence="2" type="ORF">DI616_10785</name>
</gene>
<dbReference type="PROSITE" id="PS51787">
    <property type="entry name" value="LON_N"/>
    <property type="match status" value="1"/>
</dbReference>
<dbReference type="PANTHER" id="PTHR46732:SF8">
    <property type="entry name" value="ATP-DEPENDENT PROTEASE LA (LON) DOMAIN PROTEIN"/>
    <property type="match status" value="1"/>
</dbReference>
<organism evidence="2 3">
    <name type="scientific">Paracoccus denitrificans</name>
    <dbReference type="NCBI Taxonomy" id="266"/>
    <lineage>
        <taxon>Bacteria</taxon>
        <taxon>Pseudomonadati</taxon>
        <taxon>Pseudomonadota</taxon>
        <taxon>Alphaproteobacteria</taxon>
        <taxon>Rhodobacterales</taxon>
        <taxon>Paracoccaceae</taxon>
        <taxon>Paracoccus</taxon>
    </lineage>
</organism>
<keyword evidence="2" id="KW-0378">Hydrolase</keyword>
<dbReference type="PANTHER" id="PTHR46732">
    <property type="entry name" value="ATP-DEPENDENT PROTEASE LA (LON) DOMAIN PROTEIN"/>
    <property type="match status" value="1"/>
</dbReference>
<comment type="caution">
    <text evidence="2">The sequence shown here is derived from an EMBL/GenBank/DDBJ whole genome shotgun (WGS) entry which is preliminary data.</text>
</comment>
<dbReference type="SUPFAM" id="SSF88697">
    <property type="entry name" value="PUA domain-like"/>
    <property type="match status" value="1"/>
</dbReference>
<dbReference type="Gene3D" id="2.30.130.40">
    <property type="entry name" value="LON domain-like"/>
    <property type="match status" value="1"/>
</dbReference>